<evidence type="ECO:0000313" key="3">
    <source>
        <dbReference type="EMBL" id="PIR44958.1"/>
    </source>
</evidence>
<evidence type="ECO:0000259" key="2">
    <source>
        <dbReference type="Pfam" id="PF08241"/>
    </source>
</evidence>
<dbReference type="PANTHER" id="PTHR43861:SF1">
    <property type="entry name" value="TRANS-ACONITATE 2-METHYLTRANSFERASE"/>
    <property type="match status" value="1"/>
</dbReference>
<dbReference type="PANTHER" id="PTHR43861">
    <property type="entry name" value="TRANS-ACONITATE 2-METHYLTRANSFERASE-RELATED"/>
    <property type="match status" value="1"/>
</dbReference>
<keyword evidence="1" id="KW-0472">Membrane</keyword>
<dbReference type="GO" id="GO:0008757">
    <property type="term" value="F:S-adenosylmethionine-dependent methyltransferase activity"/>
    <property type="evidence" value="ECO:0007669"/>
    <property type="project" value="InterPro"/>
</dbReference>
<dbReference type="InterPro" id="IPR013216">
    <property type="entry name" value="Methyltransf_11"/>
</dbReference>
<dbReference type="EMBL" id="PCYI01000014">
    <property type="protein sequence ID" value="PIR44958.1"/>
    <property type="molecule type" value="Genomic_DNA"/>
</dbReference>
<comment type="caution">
    <text evidence="3">The sequence shown here is derived from an EMBL/GenBank/DDBJ whole genome shotgun (WGS) entry which is preliminary data.</text>
</comment>
<gene>
    <name evidence="3" type="ORF">COV10_02000</name>
</gene>
<accession>A0A2H0REL2</accession>
<keyword evidence="1" id="KW-0812">Transmembrane</keyword>
<evidence type="ECO:0000313" key="4">
    <source>
        <dbReference type="Proteomes" id="UP000228767"/>
    </source>
</evidence>
<feature type="transmembrane region" description="Helical" evidence="1">
    <location>
        <begin position="136"/>
        <end position="155"/>
    </location>
</feature>
<keyword evidence="1" id="KW-1133">Transmembrane helix</keyword>
<reference evidence="3 4" key="1">
    <citation type="submission" date="2017-09" db="EMBL/GenBank/DDBJ databases">
        <title>Depth-based differentiation of microbial function through sediment-hosted aquifers and enrichment of novel symbionts in the deep terrestrial subsurface.</title>
        <authorList>
            <person name="Probst A.J."/>
            <person name="Ladd B."/>
            <person name="Jarett J.K."/>
            <person name="Geller-Mcgrath D.E."/>
            <person name="Sieber C.M."/>
            <person name="Emerson J.B."/>
            <person name="Anantharaman K."/>
            <person name="Thomas B.C."/>
            <person name="Malmstrom R."/>
            <person name="Stieglmeier M."/>
            <person name="Klingl A."/>
            <person name="Woyke T."/>
            <person name="Ryan C.M."/>
            <person name="Banfield J.F."/>
        </authorList>
    </citation>
    <scope>NUCLEOTIDE SEQUENCE [LARGE SCALE GENOMIC DNA]</scope>
    <source>
        <strain evidence="3">CG10_big_fil_rev_8_21_14_0_10_51_16</strain>
    </source>
</reference>
<proteinExistence type="predicted"/>
<dbReference type="Gene3D" id="3.40.50.150">
    <property type="entry name" value="Vaccinia Virus protein VP39"/>
    <property type="match status" value="1"/>
</dbReference>
<dbReference type="SUPFAM" id="SSF53335">
    <property type="entry name" value="S-adenosyl-L-methionine-dependent methyltransferases"/>
    <property type="match status" value="1"/>
</dbReference>
<sequence>MIGKTNWRRYLHEIRKREIDLVFSLLPAKHFVCGLEIGAGDGYQTTLLASRVEKLISSDLNFRRIKESLKLPDVEYQAVDADAIEGVFKPNTFDLIFSSNVLEHVRDPSKVLKSTLPMLADSGYAVHIIPSRPIKIFYLLFYYPSLLLLAMDRIWGKLQGKPIFRGASINLENNINTSHLATSSPSGFWGKLRRHLFPKPHGNFPTHYSEFIAFGRKQWELQFAKAGYLVFSYAKGPVFSGYGFGFGFLRRALERLGVSSEHIFILQKRPSKTIL</sequence>
<dbReference type="Proteomes" id="UP000228767">
    <property type="component" value="Unassembled WGS sequence"/>
</dbReference>
<name>A0A2H0REL2_9BACT</name>
<protein>
    <recommendedName>
        <fullName evidence="2">Methyltransferase type 11 domain-containing protein</fullName>
    </recommendedName>
</protein>
<dbReference type="InterPro" id="IPR029063">
    <property type="entry name" value="SAM-dependent_MTases_sf"/>
</dbReference>
<organism evidence="3 4">
    <name type="scientific">Candidatus Vogelbacteria bacterium CG10_big_fil_rev_8_21_14_0_10_51_16</name>
    <dbReference type="NCBI Taxonomy" id="1975045"/>
    <lineage>
        <taxon>Bacteria</taxon>
        <taxon>Candidatus Vogeliibacteriota</taxon>
    </lineage>
</organism>
<feature type="domain" description="Methyltransferase type 11" evidence="2">
    <location>
        <begin position="35"/>
        <end position="125"/>
    </location>
</feature>
<dbReference type="CDD" id="cd02440">
    <property type="entry name" value="AdoMet_MTases"/>
    <property type="match status" value="1"/>
</dbReference>
<dbReference type="AlphaFoldDB" id="A0A2H0REL2"/>
<dbReference type="Pfam" id="PF08241">
    <property type="entry name" value="Methyltransf_11"/>
    <property type="match status" value="1"/>
</dbReference>
<evidence type="ECO:0000256" key="1">
    <source>
        <dbReference type="SAM" id="Phobius"/>
    </source>
</evidence>